<dbReference type="EMBL" id="CP046884">
    <property type="protein sequence ID" value="QNQ90877.1"/>
    <property type="molecule type" value="Genomic_DNA"/>
</dbReference>
<organism evidence="2 3">
    <name type="scientific">Corynebacterium poyangense</name>
    <dbReference type="NCBI Taxonomy" id="2684405"/>
    <lineage>
        <taxon>Bacteria</taxon>
        <taxon>Bacillati</taxon>
        <taxon>Actinomycetota</taxon>
        <taxon>Actinomycetes</taxon>
        <taxon>Mycobacteriales</taxon>
        <taxon>Corynebacteriaceae</taxon>
        <taxon>Corynebacterium</taxon>
    </lineage>
</organism>
<reference evidence="2 3" key="1">
    <citation type="submission" date="2019-12" db="EMBL/GenBank/DDBJ databases">
        <title>Corynebacterium sp. nov., isolated from feces of the Anser Albifrons in China.</title>
        <authorList>
            <person name="Liu Q."/>
        </authorList>
    </citation>
    <scope>NUCLEOTIDE SEQUENCE [LARGE SCALE GENOMIC DNA]</scope>
    <source>
        <strain evidence="2 3">4H37-19</strain>
    </source>
</reference>
<sequence length="516" mass="55644">METLTIKTNPQLTAADTHEPERRRIKGLVLPWGKIGNSSSGRVVASRGKITIPADLGRVKLLRDHSDNPHGFQPVGYAVKAEERDDGLYMEFSVGEGPDGDQALKDVQGRVRDALSVELIDVHMEGQNITAAQLTAVALVPIPAFEDARVSEVKASLDVNNGMSAIANRLKAAAGTVSECADQLNPAIEKDNPAMDTKPSPATDKTNAARVSELLTCNRSKPEPLTFAKAMDVMRMVRNHEPLDDSLTAALQDITRSANPAISAPQWLGELWSGVGFQREIVPLMTQGTLTRMKAVGFRWTKKPKVQDYAGDKAEIPSSPVATEAVETVAKRLATGNDIDRAYYDFNESEFIEAYMRACAESYAMVTDEKAAAFIKTSAAGNKKPAEPNLLHAAGKARQVIKAGTRVEPSAFLVHSDDMFELLKITTMDNPAYLDLIGVDPKKFIASDQAKKGSVIAWAKPAVTFYELPGSPIRVIAEDIARGGRDSAVFGYWATLLNNQAGVVEVPITPAPGPAA</sequence>
<feature type="compositionally biased region" description="Polar residues" evidence="1">
    <location>
        <begin position="1"/>
        <end position="14"/>
    </location>
</feature>
<evidence type="ECO:0000313" key="2">
    <source>
        <dbReference type="EMBL" id="QNQ90877.1"/>
    </source>
</evidence>
<evidence type="ECO:0000313" key="3">
    <source>
        <dbReference type="Proteomes" id="UP000516320"/>
    </source>
</evidence>
<evidence type="ECO:0000256" key="1">
    <source>
        <dbReference type="SAM" id="MobiDB-lite"/>
    </source>
</evidence>
<dbReference type="AlphaFoldDB" id="A0A7H0SQQ2"/>
<proteinExistence type="predicted"/>
<dbReference type="RefSeq" id="WP_187974187.1">
    <property type="nucleotide sequence ID" value="NZ_CP046884.1"/>
</dbReference>
<dbReference type="KEGG" id="cpoy:GP475_09670"/>
<dbReference type="Proteomes" id="UP000516320">
    <property type="component" value="Chromosome"/>
</dbReference>
<feature type="region of interest" description="Disordered" evidence="1">
    <location>
        <begin position="1"/>
        <end position="20"/>
    </location>
</feature>
<keyword evidence="3" id="KW-1185">Reference proteome</keyword>
<name>A0A7H0SQQ2_9CORY</name>
<gene>
    <name evidence="2" type="ORF">GP475_09670</name>
</gene>
<accession>A0A7H0SQQ2</accession>
<protein>
    <submittedName>
        <fullName evidence="2">Uncharacterized protein</fullName>
    </submittedName>
</protein>